<sequence>MAAPTGPFAGLPPEWPKPLLPWIRGAQARSGRKLVALDDDPTGVQTVSQTPVLARWEVPDLAAELRDPGPLCFVLTNSRSLPEADAAALNREIAANLLAASREAGIEATVLSRSDSTLRGHFPAETDALAEVLGGVDALLLAPAFVEGGRLTVGDTHWVRDGEQWIAAAESEFALDASFGYRSSDLRAWVEERTGGRIPAAEVASLGLDLIRGEGPDGVARALRACAGGQVVVVNAVADRDLEVVALGSLLAEAAGIRLLARTAASFVRIRAGQEARPLLSRDDLLGPDAPAPLPGFVVVGSHVGRTGQQLAALVEQPGVVAVGLSVPAVLDPARRGAAITAASRAAREALGRGETPVLATTREVVQGDGPEDQLRISRSVSAALVSAVRGLGGAQGGVPGWVVGKGGITSSDVGTEALGARRAIVLGQVRPGVPVWRLGPETRYPGLPYVVFPGNVGGPETLAEVVALLRGA</sequence>
<evidence type="ECO:0000256" key="3">
    <source>
        <dbReference type="ARBA" id="ARBA00022741"/>
    </source>
</evidence>
<dbReference type="InterPro" id="IPR037051">
    <property type="entry name" value="4-carb_acid_sugar_kinase_N_sf"/>
</dbReference>
<keyword evidence="5" id="KW-0067">ATP-binding</keyword>
<dbReference type="SUPFAM" id="SSF142764">
    <property type="entry name" value="YgbK-like"/>
    <property type="match status" value="1"/>
</dbReference>
<dbReference type="InterPro" id="IPR010737">
    <property type="entry name" value="4-carb_acid_sugar_kinase_N"/>
</dbReference>
<name>A0A6J4VC92_9BACT</name>
<dbReference type="AlphaFoldDB" id="A0A6J4VC92"/>
<dbReference type="Gene3D" id="3.40.50.10840">
    <property type="entry name" value="Putative sugar-binding, N-terminal domain"/>
    <property type="match status" value="1"/>
</dbReference>
<dbReference type="Pfam" id="PF07005">
    <property type="entry name" value="SBD_N"/>
    <property type="match status" value="1"/>
</dbReference>
<organism evidence="9">
    <name type="scientific">uncultured Thermomicrobiales bacterium</name>
    <dbReference type="NCBI Taxonomy" id="1645740"/>
    <lineage>
        <taxon>Bacteria</taxon>
        <taxon>Pseudomonadati</taxon>
        <taxon>Thermomicrobiota</taxon>
        <taxon>Thermomicrobia</taxon>
        <taxon>Thermomicrobiales</taxon>
        <taxon>environmental samples</taxon>
    </lineage>
</organism>
<dbReference type="InterPro" id="IPR042213">
    <property type="entry name" value="NBD_C_sf"/>
</dbReference>
<dbReference type="EMBL" id="CADCWF010000296">
    <property type="protein sequence ID" value="CAA9575293.1"/>
    <property type="molecule type" value="Genomic_DNA"/>
</dbReference>
<keyword evidence="3" id="KW-0547">Nucleotide-binding</keyword>
<dbReference type="GO" id="GO:0016301">
    <property type="term" value="F:kinase activity"/>
    <property type="evidence" value="ECO:0007669"/>
    <property type="project" value="UniProtKB-KW"/>
</dbReference>
<dbReference type="Gene3D" id="3.40.980.20">
    <property type="entry name" value="Four-carbon acid sugar kinase, nucleotide binding domain"/>
    <property type="match status" value="1"/>
</dbReference>
<evidence type="ECO:0000259" key="8">
    <source>
        <dbReference type="Pfam" id="PF17042"/>
    </source>
</evidence>
<dbReference type="InterPro" id="IPR031475">
    <property type="entry name" value="NBD_C"/>
</dbReference>
<evidence type="ECO:0000256" key="1">
    <source>
        <dbReference type="ARBA" id="ARBA00005715"/>
    </source>
</evidence>
<keyword evidence="4" id="KW-0418">Kinase</keyword>
<reference evidence="9" key="1">
    <citation type="submission" date="2020-02" db="EMBL/GenBank/DDBJ databases">
        <authorList>
            <person name="Meier V. D."/>
        </authorList>
    </citation>
    <scope>NUCLEOTIDE SEQUENCE</scope>
    <source>
        <strain evidence="9">AVDCRST_MAG59</strain>
    </source>
</reference>
<gene>
    <name evidence="9" type="ORF">AVDCRST_MAG59-4047</name>
</gene>
<dbReference type="Pfam" id="PF17042">
    <property type="entry name" value="NBD_C"/>
    <property type="match status" value="1"/>
</dbReference>
<evidence type="ECO:0000256" key="6">
    <source>
        <dbReference type="ARBA" id="ARBA00023277"/>
    </source>
</evidence>
<feature type="domain" description="Four-carbon acid sugar kinase nucleotide binding" evidence="8">
    <location>
        <begin position="298"/>
        <end position="463"/>
    </location>
</feature>
<evidence type="ECO:0008006" key="10">
    <source>
        <dbReference type="Google" id="ProtNLM"/>
    </source>
</evidence>
<dbReference type="GO" id="GO:0005524">
    <property type="term" value="F:ATP binding"/>
    <property type="evidence" value="ECO:0007669"/>
    <property type="project" value="UniProtKB-KW"/>
</dbReference>
<protein>
    <recommendedName>
        <fullName evidence="10">Hydroxyacid dehydrogenase</fullName>
    </recommendedName>
</protein>
<comment type="similarity">
    <text evidence="1">Belongs to the four-carbon acid sugar kinase family.</text>
</comment>
<feature type="domain" description="Four-carbon acid sugar kinase N-terminal" evidence="7">
    <location>
        <begin position="34"/>
        <end position="269"/>
    </location>
</feature>
<keyword evidence="6" id="KW-0119">Carbohydrate metabolism</keyword>
<accession>A0A6J4VC92</accession>
<evidence type="ECO:0000256" key="5">
    <source>
        <dbReference type="ARBA" id="ARBA00022840"/>
    </source>
</evidence>
<evidence type="ECO:0000259" key="7">
    <source>
        <dbReference type="Pfam" id="PF07005"/>
    </source>
</evidence>
<evidence type="ECO:0000313" key="9">
    <source>
        <dbReference type="EMBL" id="CAA9575293.1"/>
    </source>
</evidence>
<evidence type="ECO:0000256" key="4">
    <source>
        <dbReference type="ARBA" id="ARBA00022777"/>
    </source>
</evidence>
<proteinExistence type="inferred from homology"/>
<evidence type="ECO:0000256" key="2">
    <source>
        <dbReference type="ARBA" id="ARBA00022679"/>
    </source>
</evidence>
<keyword evidence="2" id="KW-0808">Transferase</keyword>